<feature type="transmembrane region" description="Helical" evidence="12">
    <location>
        <begin position="1022"/>
        <end position="1043"/>
    </location>
</feature>
<sequence length="1392" mass="152377">MDQEENNNNNDNNNVDIIDTPQDNSSSNNNNNDNNNNNNNNNDKNNNNNDVIGDEEIKDPLTNNVNDIKTNDDDLIDRPTSSGLIELQDLNTPTGPSVVTSPGLSDDSSNSSKKSKKNKKGGDDGKKKEEEGVGPQVPFFSMFRFAEPLDILFMCLGSLGAIINGVSLPAISIIFGQLMNSFTAENFADPNFDLTARVTELALYFVYIGIAVFVCSYFEVTFWMMAGERQSVRCRKAYLKAILTQEVGWFDITKSSELATRISSDTLLFQEAIGEKVGNFLHHTSTFISGFIIGFINGWQLTLVILALTPLIAAAGAFMTKMMADLTKQGQDAYAKAGGVAEEKIGNIRTVTTFSGEMRESEKYNKNLADALAVGLRKGLMNGVGIGLVFFVLFGTYSLSFWYGSKLIADKAWNPVPSRAWAGGDVLTVFFSVIMGAMALGQASPNVTAFANGRGAAFKIFEVLDRLSKIDPFSKNGIQHENVQGDIEYRNVGFSYPSRPDVKIFNDFTLSIKKGQTVALVGDSGGGKSSAIALLERFYDPDQGDIFLDGINIKEINVNCLRRHIGLVSQEPVLFAQTIAENIRYGNENATDQEIIEACKTANAHDFISALPEGYNTQVGEKGVQMSGGQKQRIAIARAMIKNPKILLLDEATSALDAENEHLVQQAIDKLMEGRTTIVIAHRLTTVQDADVIAVVRAGAIVELGTHTELFARNGVYTTLVKRQQKGDGEEDKKKKSKHTSQTMSTVDISDKVLDKSATETSGAVAKIDKKKKEKIPSIPLGRILKLNSKEWPFFLLGCIGAAINGAIMPVFSIIFSEFLTIFNSTDIEVMKSDAKKMAGWFMLLAGGAGLANFIQIYFFTGIGEKLTYRLRKMSFYSILCQDIGWFDMPENSTGILTANLATDSTLVQGMTSQRLGLLVQNVVTCVAGLVIAFISGWKLTLVILACVPVIAFAGKVEMDFFQGFSQKNKEAYGGSGQIASEAIGGIRTVSSFTCEQKVLDKFTENLKGPIKMSFKKSNVSGFAFGFSQATLFFIYTLAYWYGGKLVDQGEWPADKDLVQNYCVDNFDPTFYADEAQCVKVQNTIHGFGIMMRVFFAIIMSAMGIGNTMAFAPDMAKAKMAANSIFSLIDRNSKINPMSTEGARPEPHQVQGNIEFKNISFNYPSRPNKIIFDGLDLMVPAGKKVALVGDSGGGKSTVISLLERFYDPAQGEIYLDGMPIKDINIQTLRSHISLVGQEPFLFSSTIRENIAYGKPDATMEEIIEAAKLANAHSFIDTLPEKYETQLGDKFTQLSGGQKQRVAIARAMIRNPKILLLDEATSALDSVSEKVVQEALDNVMKGRTSIVIAHRLSTIIDADIIAVVKNGKVIEIGNHQELLAMNGFYTQLVSRQL</sequence>
<dbReference type="Gene3D" id="3.40.50.300">
    <property type="entry name" value="P-loop containing nucleotide triphosphate hydrolases"/>
    <property type="match status" value="2"/>
</dbReference>
<dbReference type="FunFam" id="1.20.1560.10:FF:000009">
    <property type="entry name" value="ABC transporter B family member 1"/>
    <property type="match status" value="1"/>
</dbReference>
<feature type="domain" description="ABC transporter" evidence="13">
    <location>
        <begin position="1154"/>
        <end position="1390"/>
    </location>
</feature>
<feature type="region of interest" description="Disordered" evidence="11">
    <location>
        <begin position="723"/>
        <end position="745"/>
    </location>
</feature>
<dbReference type="InterPro" id="IPR039421">
    <property type="entry name" value="Type_1_exporter"/>
</dbReference>
<gene>
    <name evidence="15" type="ORF">CYY_001130</name>
</gene>
<evidence type="ECO:0000259" key="14">
    <source>
        <dbReference type="PROSITE" id="PS50929"/>
    </source>
</evidence>
<dbReference type="InterPro" id="IPR017871">
    <property type="entry name" value="ABC_transporter-like_CS"/>
</dbReference>
<dbReference type="GO" id="GO:0016887">
    <property type="term" value="F:ATP hydrolysis activity"/>
    <property type="evidence" value="ECO:0007669"/>
    <property type="project" value="InterPro"/>
</dbReference>
<feature type="transmembrane region" description="Helical" evidence="12">
    <location>
        <begin position="277"/>
        <end position="296"/>
    </location>
</feature>
<evidence type="ECO:0000256" key="12">
    <source>
        <dbReference type="SAM" id="Phobius"/>
    </source>
</evidence>
<dbReference type="FunFam" id="1.20.1560.10:FF:000018">
    <property type="entry name" value="ATP-binding cassette subfamily B member 11"/>
    <property type="match status" value="1"/>
</dbReference>
<evidence type="ECO:0000256" key="9">
    <source>
        <dbReference type="ARBA" id="ARBA00023054"/>
    </source>
</evidence>
<keyword evidence="4 12" id="KW-0812">Transmembrane</keyword>
<dbReference type="InterPro" id="IPR027417">
    <property type="entry name" value="P-loop_NTPase"/>
</dbReference>
<dbReference type="OrthoDB" id="6500128at2759"/>
<proteinExistence type="inferred from homology"/>
<accession>A0A8J4Q3S3</accession>
<evidence type="ECO:0000256" key="11">
    <source>
        <dbReference type="SAM" id="MobiDB-lite"/>
    </source>
</evidence>
<feature type="region of interest" description="Disordered" evidence="11">
    <location>
        <begin position="1"/>
        <end position="132"/>
    </location>
</feature>
<evidence type="ECO:0000256" key="3">
    <source>
        <dbReference type="ARBA" id="ARBA00022448"/>
    </source>
</evidence>
<dbReference type="GO" id="GO:0005524">
    <property type="term" value="F:ATP binding"/>
    <property type="evidence" value="ECO:0007669"/>
    <property type="project" value="UniProtKB-KW"/>
</dbReference>
<keyword evidence="3" id="KW-0813">Transport</keyword>
<keyword evidence="9" id="KW-0175">Coiled coil</keyword>
<evidence type="ECO:0000256" key="4">
    <source>
        <dbReference type="ARBA" id="ARBA00022692"/>
    </source>
</evidence>
<comment type="subcellular location">
    <subcellularLocation>
        <location evidence="1">Cell membrane</location>
        <topology evidence="1">Multi-pass membrane protein</topology>
    </subcellularLocation>
</comment>
<protein>
    <recommendedName>
        <fullName evidence="17">ABC transporter B family protein</fullName>
    </recommendedName>
</protein>
<feature type="transmembrane region" description="Helical" evidence="12">
    <location>
        <begin position="941"/>
        <end position="959"/>
    </location>
</feature>
<feature type="compositionally biased region" description="Basic and acidic residues" evidence="11">
    <location>
        <begin position="725"/>
        <end position="734"/>
    </location>
</feature>
<evidence type="ECO:0000256" key="2">
    <source>
        <dbReference type="ARBA" id="ARBA00007577"/>
    </source>
</evidence>
<evidence type="ECO:0000256" key="7">
    <source>
        <dbReference type="ARBA" id="ARBA00022840"/>
    </source>
</evidence>
<comment type="similarity">
    <text evidence="2">Belongs to the ABC transporter superfamily. ABCB family. Multidrug resistance exporter (TC 3.A.1.201) subfamily.</text>
</comment>
<dbReference type="SMART" id="SM00382">
    <property type="entry name" value="AAA"/>
    <property type="match status" value="2"/>
</dbReference>
<dbReference type="SUPFAM" id="SSF90123">
    <property type="entry name" value="ABC transporter transmembrane region"/>
    <property type="match status" value="2"/>
</dbReference>
<feature type="compositionally biased region" description="Basic and acidic residues" evidence="11">
    <location>
        <begin position="120"/>
        <end position="131"/>
    </location>
</feature>
<dbReference type="PROSITE" id="PS00211">
    <property type="entry name" value="ABC_TRANSPORTER_1"/>
    <property type="match status" value="2"/>
</dbReference>
<dbReference type="PROSITE" id="PS50893">
    <property type="entry name" value="ABC_TRANSPORTER_2"/>
    <property type="match status" value="2"/>
</dbReference>
<dbReference type="CDD" id="cd18578">
    <property type="entry name" value="ABC_6TM_Pgp_ABCB1_D2_like"/>
    <property type="match status" value="1"/>
</dbReference>
<feature type="transmembrane region" description="Helical" evidence="12">
    <location>
        <begin position="420"/>
        <end position="440"/>
    </location>
</feature>
<keyword evidence="5" id="KW-0677">Repeat</keyword>
<feature type="transmembrane region" description="Helical" evidence="12">
    <location>
        <begin position="840"/>
        <end position="864"/>
    </location>
</feature>
<dbReference type="CDD" id="cd03249">
    <property type="entry name" value="ABC_MTABC3_MDL1_MDL2"/>
    <property type="match status" value="2"/>
</dbReference>
<feature type="compositionally biased region" description="Low complexity" evidence="11">
    <location>
        <begin position="23"/>
        <end position="50"/>
    </location>
</feature>
<feature type="transmembrane region" description="Helical" evidence="12">
    <location>
        <begin position="1090"/>
        <end position="1112"/>
    </location>
</feature>
<keyword evidence="7" id="KW-0067">ATP-binding</keyword>
<feature type="transmembrane region" description="Helical" evidence="12">
    <location>
        <begin position="151"/>
        <end position="175"/>
    </location>
</feature>
<name>A0A8J4Q3S3_9MYCE</name>
<dbReference type="EMBL" id="AJWJ01000025">
    <property type="protein sequence ID" value="KAF2077589.1"/>
    <property type="molecule type" value="Genomic_DNA"/>
</dbReference>
<feature type="transmembrane region" description="Helical" evidence="12">
    <location>
        <begin position="380"/>
        <end position="400"/>
    </location>
</feature>
<feature type="domain" description="ABC transporter" evidence="13">
    <location>
        <begin position="487"/>
        <end position="723"/>
    </location>
</feature>
<feature type="transmembrane region" description="Helical" evidence="12">
    <location>
        <begin position="302"/>
        <end position="320"/>
    </location>
</feature>
<evidence type="ECO:0000256" key="10">
    <source>
        <dbReference type="ARBA" id="ARBA00023136"/>
    </source>
</evidence>
<feature type="transmembrane region" description="Helical" evidence="12">
    <location>
        <begin position="201"/>
        <end position="226"/>
    </location>
</feature>
<dbReference type="GO" id="GO:0005743">
    <property type="term" value="C:mitochondrial inner membrane"/>
    <property type="evidence" value="ECO:0007669"/>
    <property type="project" value="TreeGrafter"/>
</dbReference>
<feature type="compositionally biased region" description="Low complexity" evidence="11">
    <location>
        <begin position="1"/>
        <end position="14"/>
    </location>
</feature>
<dbReference type="CDD" id="cd18577">
    <property type="entry name" value="ABC_6TM_Pgp_ABCB1_D1_like"/>
    <property type="match status" value="1"/>
</dbReference>
<keyword evidence="16" id="KW-1185">Reference proteome</keyword>
<feature type="domain" description="ABC transmembrane type-1" evidence="14">
    <location>
        <begin position="156"/>
        <end position="452"/>
    </location>
</feature>
<dbReference type="FunFam" id="1.20.1560.10:FF:000163">
    <property type="entry name" value="ABC transporter B family protein"/>
    <property type="match status" value="1"/>
</dbReference>
<dbReference type="Pfam" id="PF00664">
    <property type="entry name" value="ABC_membrane"/>
    <property type="match status" value="2"/>
</dbReference>
<keyword evidence="10 12" id="KW-0472">Membrane</keyword>
<feature type="domain" description="ABC transmembrane type-1" evidence="14">
    <location>
        <begin position="796"/>
        <end position="1117"/>
    </location>
</feature>
<feature type="transmembrane region" description="Helical" evidence="12">
    <location>
        <begin position="916"/>
        <end position="935"/>
    </location>
</feature>
<dbReference type="GO" id="GO:0005886">
    <property type="term" value="C:plasma membrane"/>
    <property type="evidence" value="ECO:0007669"/>
    <property type="project" value="UniProtKB-SubCell"/>
</dbReference>
<dbReference type="InterPro" id="IPR003439">
    <property type="entry name" value="ABC_transporter-like_ATP-bd"/>
</dbReference>
<dbReference type="FunFam" id="3.40.50.300:FF:000251">
    <property type="entry name" value="ABC transporter B family member 19"/>
    <property type="match status" value="1"/>
</dbReference>
<keyword evidence="6" id="KW-0547">Nucleotide-binding</keyword>
<evidence type="ECO:0008006" key="17">
    <source>
        <dbReference type="Google" id="ProtNLM"/>
    </source>
</evidence>
<evidence type="ECO:0000256" key="1">
    <source>
        <dbReference type="ARBA" id="ARBA00004651"/>
    </source>
</evidence>
<dbReference type="GO" id="GO:0090374">
    <property type="term" value="P:oligopeptide export from mitochondrion"/>
    <property type="evidence" value="ECO:0007669"/>
    <property type="project" value="TreeGrafter"/>
</dbReference>
<comment type="caution">
    <text evidence="15">The sequence shown here is derived from an EMBL/GenBank/DDBJ whole genome shotgun (WGS) entry which is preliminary data.</text>
</comment>
<dbReference type="Proteomes" id="UP000695562">
    <property type="component" value="Unassembled WGS sequence"/>
</dbReference>
<feature type="compositionally biased region" description="Polar residues" evidence="11">
    <location>
        <begin position="79"/>
        <end position="103"/>
    </location>
</feature>
<evidence type="ECO:0000256" key="5">
    <source>
        <dbReference type="ARBA" id="ARBA00022737"/>
    </source>
</evidence>
<dbReference type="PANTHER" id="PTHR43394">
    <property type="entry name" value="ATP-DEPENDENT PERMEASE MDL1, MITOCHONDRIAL"/>
    <property type="match status" value="1"/>
</dbReference>
<dbReference type="InterPro" id="IPR003593">
    <property type="entry name" value="AAA+_ATPase"/>
</dbReference>
<dbReference type="FunFam" id="3.40.50.300:FF:000205">
    <property type="entry name" value="ABC transporter B family member 4"/>
    <property type="match status" value="1"/>
</dbReference>
<dbReference type="InterPro" id="IPR036640">
    <property type="entry name" value="ABC1_TM_sf"/>
</dbReference>
<evidence type="ECO:0000256" key="8">
    <source>
        <dbReference type="ARBA" id="ARBA00022989"/>
    </source>
</evidence>
<evidence type="ECO:0000313" key="15">
    <source>
        <dbReference type="EMBL" id="KAF2077589.1"/>
    </source>
</evidence>
<keyword evidence="8 12" id="KW-1133">Transmembrane helix</keyword>
<dbReference type="SUPFAM" id="SSF52540">
    <property type="entry name" value="P-loop containing nucleoside triphosphate hydrolases"/>
    <property type="match status" value="2"/>
</dbReference>
<evidence type="ECO:0000313" key="16">
    <source>
        <dbReference type="Proteomes" id="UP000695562"/>
    </source>
</evidence>
<dbReference type="InterPro" id="IPR011527">
    <property type="entry name" value="ABC1_TM_dom"/>
</dbReference>
<feature type="transmembrane region" description="Helical" evidence="12">
    <location>
        <begin position="794"/>
        <end position="820"/>
    </location>
</feature>
<evidence type="ECO:0000259" key="13">
    <source>
        <dbReference type="PROSITE" id="PS50893"/>
    </source>
</evidence>
<dbReference type="Pfam" id="PF00005">
    <property type="entry name" value="ABC_tran"/>
    <property type="match status" value="2"/>
</dbReference>
<dbReference type="GO" id="GO:0015421">
    <property type="term" value="F:ABC-type oligopeptide transporter activity"/>
    <property type="evidence" value="ECO:0007669"/>
    <property type="project" value="TreeGrafter"/>
</dbReference>
<dbReference type="PANTHER" id="PTHR43394:SF27">
    <property type="entry name" value="ATP-DEPENDENT TRANSLOCASE ABCB1-LIKE"/>
    <property type="match status" value="1"/>
</dbReference>
<reference evidence="15" key="1">
    <citation type="submission" date="2020-01" db="EMBL/GenBank/DDBJ databases">
        <title>Development of genomics and gene disruption for Polysphondylium violaceum indicates a role for the polyketide synthase stlB in stalk morphogenesis.</title>
        <authorList>
            <person name="Narita B."/>
            <person name="Kawabe Y."/>
            <person name="Kin K."/>
            <person name="Saito T."/>
            <person name="Gibbs R."/>
            <person name="Kuspa A."/>
            <person name="Muzny D."/>
            <person name="Queller D."/>
            <person name="Richards S."/>
            <person name="Strassman J."/>
            <person name="Sucgang R."/>
            <person name="Worley K."/>
            <person name="Schaap P."/>
        </authorList>
    </citation>
    <scope>NUCLEOTIDE SEQUENCE</scope>
    <source>
        <strain evidence="15">QSvi11</strain>
    </source>
</reference>
<dbReference type="Gene3D" id="1.20.1560.10">
    <property type="entry name" value="ABC transporter type 1, transmembrane domain"/>
    <property type="match status" value="3"/>
</dbReference>
<organism evidence="15 16">
    <name type="scientific">Polysphondylium violaceum</name>
    <dbReference type="NCBI Taxonomy" id="133409"/>
    <lineage>
        <taxon>Eukaryota</taxon>
        <taxon>Amoebozoa</taxon>
        <taxon>Evosea</taxon>
        <taxon>Eumycetozoa</taxon>
        <taxon>Dictyostelia</taxon>
        <taxon>Dictyosteliales</taxon>
        <taxon>Dictyosteliaceae</taxon>
        <taxon>Polysphondylium</taxon>
    </lineage>
</organism>
<dbReference type="PROSITE" id="PS50929">
    <property type="entry name" value="ABC_TM1F"/>
    <property type="match status" value="2"/>
</dbReference>
<evidence type="ECO:0000256" key="6">
    <source>
        <dbReference type="ARBA" id="ARBA00022741"/>
    </source>
</evidence>